<comment type="caution">
    <text evidence="5">The sequence shown here is derived from an EMBL/GenBank/DDBJ whole genome shotgun (WGS) entry which is preliminary data.</text>
</comment>
<evidence type="ECO:0000256" key="4">
    <source>
        <dbReference type="SAM" id="SignalP"/>
    </source>
</evidence>
<dbReference type="PANTHER" id="PTHR33630">
    <property type="entry name" value="CUTINASE RV1984C-RELATED-RELATED"/>
    <property type="match status" value="1"/>
</dbReference>
<feature type="region of interest" description="Disordered" evidence="3">
    <location>
        <begin position="144"/>
        <end position="167"/>
    </location>
</feature>
<dbReference type="Pfam" id="PF01083">
    <property type="entry name" value="Cutinase"/>
    <property type="match status" value="1"/>
</dbReference>
<dbReference type="SMART" id="SM01110">
    <property type="entry name" value="Cutinase"/>
    <property type="match status" value="1"/>
</dbReference>
<dbReference type="AlphaFoldDB" id="A0A8H3D841"/>
<evidence type="ECO:0000313" key="6">
    <source>
        <dbReference type="Proteomes" id="UP000663861"/>
    </source>
</evidence>
<evidence type="ECO:0000256" key="3">
    <source>
        <dbReference type="SAM" id="MobiDB-lite"/>
    </source>
</evidence>
<evidence type="ECO:0000256" key="1">
    <source>
        <dbReference type="ARBA" id="ARBA00022801"/>
    </source>
</evidence>
<dbReference type="PANTHER" id="PTHR33630:SF9">
    <property type="entry name" value="CUTINASE 4"/>
    <property type="match status" value="1"/>
</dbReference>
<dbReference type="EMBL" id="CAJMWY010004034">
    <property type="protein sequence ID" value="CAE6515341.1"/>
    <property type="molecule type" value="Genomic_DNA"/>
</dbReference>
<evidence type="ECO:0008006" key="7">
    <source>
        <dbReference type="Google" id="ProtNLM"/>
    </source>
</evidence>
<feature type="chain" id="PRO_5034333995" description="Cutinase" evidence="4">
    <location>
        <begin position="19"/>
        <end position="209"/>
    </location>
</feature>
<reference evidence="5" key="1">
    <citation type="submission" date="2021-01" db="EMBL/GenBank/DDBJ databases">
        <authorList>
            <person name="Kaushik A."/>
        </authorList>
    </citation>
    <scope>NUCLEOTIDE SEQUENCE</scope>
    <source>
        <strain evidence="5">AG4-RS23</strain>
    </source>
</reference>
<gene>
    <name evidence="5" type="ORF">RDB_LOCUS144751</name>
</gene>
<evidence type="ECO:0000256" key="2">
    <source>
        <dbReference type="ARBA" id="ARBA00023157"/>
    </source>
</evidence>
<keyword evidence="1" id="KW-0378">Hydrolase</keyword>
<feature type="compositionally biased region" description="Polar residues" evidence="3">
    <location>
        <begin position="148"/>
        <end position="167"/>
    </location>
</feature>
<dbReference type="InterPro" id="IPR000675">
    <property type="entry name" value="Cutinase/axe"/>
</dbReference>
<evidence type="ECO:0000313" key="5">
    <source>
        <dbReference type="EMBL" id="CAE6515341.1"/>
    </source>
</evidence>
<dbReference type="SUPFAM" id="SSF53474">
    <property type="entry name" value="alpha/beta-Hydrolases"/>
    <property type="match status" value="1"/>
</dbReference>
<dbReference type="Gene3D" id="3.40.50.1820">
    <property type="entry name" value="alpha/beta hydrolase"/>
    <property type="match status" value="1"/>
</dbReference>
<keyword evidence="2" id="KW-1015">Disulfide bond</keyword>
<dbReference type="GO" id="GO:0052689">
    <property type="term" value="F:carboxylic ester hydrolase activity"/>
    <property type="evidence" value="ECO:0007669"/>
    <property type="project" value="UniProtKB-ARBA"/>
</dbReference>
<protein>
    <recommendedName>
        <fullName evidence="7">Cutinase</fullName>
    </recommendedName>
</protein>
<dbReference type="InterPro" id="IPR029058">
    <property type="entry name" value="AB_hydrolase_fold"/>
</dbReference>
<accession>A0A8H3D841</accession>
<organism evidence="5 6">
    <name type="scientific">Rhizoctonia solani</name>
    <dbReference type="NCBI Taxonomy" id="456999"/>
    <lineage>
        <taxon>Eukaryota</taxon>
        <taxon>Fungi</taxon>
        <taxon>Dikarya</taxon>
        <taxon>Basidiomycota</taxon>
        <taxon>Agaricomycotina</taxon>
        <taxon>Agaricomycetes</taxon>
        <taxon>Cantharellales</taxon>
        <taxon>Ceratobasidiaceae</taxon>
        <taxon>Rhizoctonia</taxon>
    </lineage>
</organism>
<keyword evidence="4" id="KW-0732">Signal</keyword>
<dbReference type="Proteomes" id="UP000663861">
    <property type="component" value="Unassembled WGS sequence"/>
</dbReference>
<name>A0A8H3D841_9AGAM</name>
<sequence length="209" mass="21982">MFLTRIAAPLFLAGIVLGAPAELGTRQSCSEVQLVHAPGTGENGLGLVGTPLAKALTSAIPGTTNYAIPYNTSPEYVTTVAEGARMTEQHLIEQSARCPSQRFVLSGYSKGAMVMHKTNLSDDLKSKVLTVLVFGDPHRKVNRDTAWPINSPSVNSTPRTGSSSTQNVASFCNSGDEFCDPTGASLGPHLAYRSDGSIDVAANFAKARA</sequence>
<proteinExistence type="predicted"/>
<feature type="signal peptide" evidence="4">
    <location>
        <begin position="1"/>
        <end position="18"/>
    </location>
</feature>